<dbReference type="InterPro" id="IPR055140">
    <property type="entry name" value="Thiolase_C_2"/>
</dbReference>
<dbReference type="Pfam" id="PF00108">
    <property type="entry name" value="Thiolase_N"/>
    <property type="match status" value="1"/>
</dbReference>
<dbReference type="InterPro" id="IPR020616">
    <property type="entry name" value="Thiolase_N"/>
</dbReference>
<evidence type="ECO:0000259" key="2">
    <source>
        <dbReference type="Pfam" id="PF22691"/>
    </source>
</evidence>
<dbReference type="Gene3D" id="3.40.47.10">
    <property type="match status" value="1"/>
</dbReference>
<dbReference type="EMBL" id="BAAAHE010000007">
    <property type="protein sequence ID" value="GAA0608294.1"/>
    <property type="molecule type" value="Genomic_DNA"/>
</dbReference>
<dbReference type="InterPro" id="IPR002155">
    <property type="entry name" value="Thiolase"/>
</dbReference>
<dbReference type="PANTHER" id="PTHR42870">
    <property type="entry name" value="ACETYL-COA C-ACETYLTRANSFERASE"/>
    <property type="match status" value="1"/>
</dbReference>
<reference evidence="4" key="1">
    <citation type="journal article" date="2019" name="Int. J. Syst. Evol. Microbiol.">
        <title>The Global Catalogue of Microorganisms (GCM) 10K type strain sequencing project: providing services to taxonomists for standard genome sequencing and annotation.</title>
        <authorList>
            <consortium name="The Broad Institute Genomics Platform"/>
            <consortium name="The Broad Institute Genome Sequencing Center for Infectious Disease"/>
            <person name="Wu L."/>
            <person name="Ma J."/>
        </authorList>
    </citation>
    <scope>NUCLEOTIDE SEQUENCE [LARGE SCALE GENOMIC DNA]</scope>
    <source>
        <strain evidence="4">JCM 10671</strain>
    </source>
</reference>
<keyword evidence="4" id="KW-1185">Reference proteome</keyword>
<sequence>MSSDEIAVIGVGQSAYARNLGASTPDLVFETVNRALVDAGITMADVDVVVGGFAPDGLAGEASPDKSFLPAAGSVGRASFRVNTGGATGIGAAFSAMEWLEGGMGDVAVVVAAERMAQAVTVPAIFNSIFDPVYERDTGLSTLSMCAMRATRMMKLWGYTREQWASVSVRNYAHALRNPYAQIRKRITVDDALNSRMLVWPIAQYDACPISEGVCVVVLARGAAVGRSSRPVAWVRGRGSTSDTYEMGDRIGRPEGDLVELLSLQRSADRAYAQAGISSGHDAQVIEVHSPFSSAETMAYMPLKLCQAADGPELVASGFGAWGTATVLQPSGGPQTANPVGATALVRLAECAEQVRGTAGERQVPGARIAIATGQGGASQFSTCTVLSAN</sequence>
<dbReference type="CDD" id="cd00829">
    <property type="entry name" value="SCP-x_thiolase"/>
    <property type="match status" value="1"/>
</dbReference>
<evidence type="ECO:0000259" key="1">
    <source>
        <dbReference type="Pfam" id="PF00108"/>
    </source>
</evidence>
<evidence type="ECO:0000313" key="4">
    <source>
        <dbReference type="Proteomes" id="UP001500957"/>
    </source>
</evidence>
<comment type="caution">
    <text evidence="3">The sequence shown here is derived from an EMBL/GenBank/DDBJ whole genome shotgun (WGS) entry which is preliminary data.</text>
</comment>
<dbReference type="RefSeq" id="WP_344601810.1">
    <property type="nucleotide sequence ID" value="NZ_BAAAHE010000007.1"/>
</dbReference>
<organism evidence="3 4">
    <name type="scientific">Sporichthya brevicatena</name>
    <dbReference type="NCBI Taxonomy" id="171442"/>
    <lineage>
        <taxon>Bacteria</taxon>
        <taxon>Bacillati</taxon>
        <taxon>Actinomycetota</taxon>
        <taxon>Actinomycetes</taxon>
        <taxon>Sporichthyales</taxon>
        <taxon>Sporichthyaceae</taxon>
        <taxon>Sporichthya</taxon>
    </lineage>
</organism>
<protein>
    <submittedName>
        <fullName evidence="3">Thiolase family protein</fullName>
    </submittedName>
</protein>
<evidence type="ECO:0000313" key="3">
    <source>
        <dbReference type="EMBL" id="GAA0608294.1"/>
    </source>
</evidence>
<gene>
    <name evidence="3" type="ORF">GCM10009547_07810</name>
</gene>
<dbReference type="PANTHER" id="PTHR42870:SF1">
    <property type="entry name" value="NON-SPECIFIC LIPID-TRANSFER PROTEIN-LIKE 2"/>
    <property type="match status" value="1"/>
</dbReference>
<dbReference type="PIRSF" id="PIRSF000429">
    <property type="entry name" value="Ac-CoA_Ac_transf"/>
    <property type="match status" value="1"/>
</dbReference>
<dbReference type="Pfam" id="PF22691">
    <property type="entry name" value="Thiolase_C_1"/>
    <property type="match status" value="1"/>
</dbReference>
<dbReference type="InterPro" id="IPR016039">
    <property type="entry name" value="Thiolase-like"/>
</dbReference>
<feature type="domain" description="Thiolase N-terminal" evidence="1">
    <location>
        <begin position="23"/>
        <end position="187"/>
    </location>
</feature>
<name>A0ABP3RIT0_9ACTN</name>
<dbReference type="SUPFAM" id="SSF53901">
    <property type="entry name" value="Thiolase-like"/>
    <property type="match status" value="2"/>
</dbReference>
<feature type="domain" description="Thiolase C-terminal" evidence="2">
    <location>
        <begin position="257"/>
        <end position="388"/>
    </location>
</feature>
<accession>A0ABP3RIT0</accession>
<proteinExistence type="predicted"/>
<dbReference type="Proteomes" id="UP001500957">
    <property type="component" value="Unassembled WGS sequence"/>
</dbReference>